<feature type="domain" description="Enoyl reductase (ER)" evidence="2">
    <location>
        <begin position="11"/>
        <end position="325"/>
    </location>
</feature>
<dbReference type="PANTHER" id="PTHR44154">
    <property type="entry name" value="QUINONE OXIDOREDUCTASE"/>
    <property type="match status" value="1"/>
</dbReference>
<accession>A0A0R3KWT3</accession>
<dbReference type="EMBL" id="LLXX01000180">
    <property type="protein sequence ID" value="KRQ97966.1"/>
    <property type="molecule type" value="Genomic_DNA"/>
</dbReference>
<gene>
    <name evidence="3" type="ORF">CP49_24120</name>
</gene>
<dbReference type="PANTHER" id="PTHR44154:SF1">
    <property type="entry name" value="QUINONE OXIDOREDUCTASE"/>
    <property type="match status" value="1"/>
</dbReference>
<dbReference type="InterPro" id="IPR051603">
    <property type="entry name" value="Zinc-ADH_QOR/CCCR"/>
</dbReference>
<dbReference type="STRING" id="1518501.CQ10_20970"/>
<reference evidence="3 4" key="1">
    <citation type="submission" date="2014-03" db="EMBL/GenBank/DDBJ databases">
        <title>Bradyrhizobium valentinum sp. nov., isolated from effective nodules of Lupinus mariae-josephae, a lupine endemic of basic-lime soils in Eastern Spain.</title>
        <authorList>
            <person name="Duran D."/>
            <person name="Rey L."/>
            <person name="Navarro A."/>
            <person name="Busquets A."/>
            <person name="Imperial J."/>
            <person name="Ruiz-Argueso T."/>
        </authorList>
    </citation>
    <scope>NUCLEOTIDE SEQUENCE [LARGE SCALE GENOMIC DNA]</scope>
    <source>
        <strain evidence="3 4">LmjM3</strain>
    </source>
</reference>
<dbReference type="SUPFAM" id="SSF51735">
    <property type="entry name" value="NAD(P)-binding Rossmann-fold domains"/>
    <property type="match status" value="1"/>
</dbReference>
<dbReference type="OrthoDB" id="7355832at2"/>
<proteinExistence type="predicted"/>
<dbReference type="Gene3D" id="3.40.50.720">
    <property type="entry name" value="NAD(P)-binding Rossmann-like Domain"/>
    <property type="match status" value="1"/>
</dbReference>
<dbReference type="InterPro" id="IPR011032">
    <property type="entry name" value="GroES-like_sf"/>
</dbReference>
<dbReference type="InterPro" id="IPR013149">
    <property type="entry name" value="ADH-like_C"/>
</dbReference>
<comment type="caution">
    <text evidence="3">The sequence shown here is derived from an EMBL/GenBank/DDBJ whole genome shotgun (WGS) entry which is preliminary data.</text>
</comment>
<dbReference type="GO" id="GO:0016491">
    <property type="term" value="F:oxidoreductase activity"/>
    <property type="evidence" value="ECO:0007669"/>
    <property type="project" value="InterPro"/>
</dbReference>
<evidence type="ECO:0000313" key="3">
    <source>
        <dbReference type="EMBL" id="KRQ97966.1"/>
    </source>
</evidence>
<evidence type="ECO:0000313" key="4">
    <source>
        <dbReference type="Proteomes" id="UP000051913"/>
    </source>
</evidence>
<organism evidence="3 4">
    <name type="scientific">Bradyrhizobium valentinum</name>
    <dbReference type="NCBI Taxonomy" id="1518501"/>
    <lineage>
        <taxon>Bacteria</taxon>
        <taxon>Pseudomonadati</taxon>
        <taxon>Pseudomonadota</taxon>
        <taxon>Alphaproteobacteria</taxon>
        <taxon>Hyphomicrobiales</taxon>
        <taxon>Nitrobacteraceae</taxon>
        <taxon>Bradyrhizobium</taxon>
    </lineage>
</organism>
<evidence type="ECO:0000259" key="2">
    <source>
        <dbReference type="SMART" id="SM00829"/>
    </source>
</evidence>
<evidence type="ECO:0000256" key="1">
    <source>
        <dbReference type="ARBA" id="ARBA00022857"/>
    </source>
</evidence>
<dbReference type="CDD" id="cd08253">
    <property type="entry name" value="zeta_crystallin"/>
    <property type="match status" value="1"/>
</dbReference>
<dbReference type="SUPFAM" id="SSF50129">
    <property type="entry name" value="GroES-like"/>
    <property type="match status" value="1"/>
</dbReference>
<dbReference type="Proteomes" id="UP000051913">
    <property type="component" value="Unassembled WGS sequence"/>
</dbReference>
<dbReference type="InterPro" id="IPR013154">
    <property type="entry name" value="ADH-like_N"/>
</dbReference>
<dbReference type="AlphaFoldDB" id="A0A0R3KWT3"/>
<dbReference type="InterPro" id="IPR020843">
    <property type="entry name" value="ER"/>
</dbReference>
<dbReference type="Pfam" id="PF08240">
    <property type="entry name" value="ADH_N"/>
    <property type="match status" value="1"/>
</dbReference>
<sequence>MKAVWYERMGPAPEVLAYGEMPTPIAGPGEVRVRLEASGVNPADVGRRGGGYRPMEYPRVIPNSDGAGIIDQVGDGVTRLQIGQRVWLFNGQRNGRAFGTAAEYIALAEHLVTPLPDNLSFAEGATLGIPGMTAWTCLFCDGPIVGKTVLVTGGAGAVGHYAVQLAKWGGAQVIATVSSAAKAEQARLAGADLVINYRNEDVVAKAMAFTGRRGVDRVVDVDFGGNIDTTLKLMGMNSTIAVYASNGNRTPVVPMRELMEKCIAVRALVLFALPPPLLAAAQADITKWLAAGPRIHNVAAQFALSDTAQAHLAVEKGDKLGTVIVDCARLRPAG</sequence>
<keyword evidence="4" id="KW-1185">Reference proteome</keyword>
<dbReference type="Pfam" id="PF00107">
    <property type="entry name" value="ADH_zinc_N"/>
    <property type="match status" value="1"/>
</dbReference>
<dbReference type="SMART" id="SM00829">
    <property type="entry name" value="PKS_ER"/>
    <property type="match status" value="1"/>
</dbReference>
<dbReference type="Gene3D" id="3.90.180.10">
    <property type="entry name" value="Medium-chain alcohol dehydrogenases, catalytic domain"/>
    <property type="match status" value="1"/>
</dbReference>
<protein>
    <submittedName>
        <fullName evidence="3">Alcohol dehydrogenase</fullName>
    </submittedName>
</protein>
<name>A0A0R3KWT3_9BRAD</name>
<keyword evidence="1" id="KW-0521">NADP</keyword>
<dbReference type="InterPro" id="IPR036291">
    <property type="entry name" value="NAD(P)-bd_dom_sf"/>
</dbReference>